<keyword evidence="3" id="KW-1185">Reference proteome</keyword>
<dbReference type="RefSeq" id="WP_187025056.1">
    <property type="nucleotide sequence ID" value="NZ_JACRUP010000001.1"/>
</dbReference>
<evidence type="ECO:0000256" key="1">
    <source>
        <dbReference type="SAM" id="SignalP"/>
    </source>
</evidence>
<dbReference type="Proteomes" id="UP000615796">
    <property type="component" value="Unassembled WGS sequence"/>
</dbReference>
<comment type="caution">
    <text evidence="2">The sequence shown here is derived from an EMBL/GenBank/DDBJ whole genome shotgun (WGS) entry which is preliminary data.</text>
</comment>
<reference evidence="2" key="1">
    <citation type="submission" date="2020-08" db="EMBL/GenBank/DDBJ databases">
        <title>Genome Sequencing and Pan-Genome Analysis of Migratory bird Vibrio Strains, Inner Mongolia.</title>
        <authorList>
            <person name="Zheng L."/>
        </authorList>
    </citation>
    <scope>NUCLEOTIDE SEQUENCE</scope>
    <source>
        <strain evidence="2">M13F</strain>
    </source>
</reference>
<dbReference type="AlphaFoldDB" id="A0A9X0R762"/>
<evidence type="ECO:0008006" key="4">
    <source>
        <dbReference type="Google" id="ProtNLM"/>
    </source>
</evidence>
<organism evidence="2 3">
    <name type="scientific">Vibrio metschnikovii</name>
    <dbReference type="NCBI Taxonomy" id="28172"/>
    <lineage>
        <taxon>Bacteria</taxon>
        <taxon>Pseudomonadati</taxon>
        <taxon>Pseudomonadota</taxon>
        <taxon>Gammaproteobacteria</taxon>
        <taxon>Vibrionales</taxon>
        <taxon>Vibrionaceae</taxon>
        <taxon>Vibrio</taxon>
    </lineage>
</organism>
<sequence>MKKYGLMILTFLLSACATSPQVNWQASNAALFSQTAIQLKSNLWTDRMPKIALTEEATELDFTDNLNGTLVLETSGQLPADLTLFQLVFRQGDEIWSLAGSELELRTPSENNWEVVFNSMLSVDINRPVSVALGVQDSLGKTWLVEHQVSIDKVY</sequence>
<keyword evidence="1" id="KW-0732">Signal</keyword>
<proteinExistence type="predicted"/>
<dbReference type="PROSITE" id="PS51257">
    <property type="entry name" value="PROKAR_LIPOPROTEIN"/>
    <property type="match status" value="1"/>
</dbReference>
<protein>
    <recommendedName>
        <fullName evidence="4">DNA polymerase III subunit beta</fullName>
    </recommendedName>
</protein>
<feature type="signal peptide" evidence="1">
    <location>
        <begin position="1"/>
        <end position="17"/>
    </location>
</feature>
<name>A0A9X0R762_VIBME</name>
<evidence type="ECO:0000313" key="2">
    <source>
        <dbReference type="EMBL" id="MBC5849550.1"/>
    </source>
</evidence>
<dbReference type="EMBL" id="JACRUP010000001">
    <property type="protein sequence ID" value="MBC5849550.1"/>
    <property type="molecule type" value="Genomic_DNA"/>
</dbReference>
<feature type="chain" id="PRO_5040890151" description="DNA polymerase III subunit beta" evidence="1">
    <location>
        <begin position="18"/>
        <end position="155"/>
    </location>
</feature>
<gene>
    <name evidence="2" type="ORF">H8Q88_01075</name>
</gene>
<evidence type="ECO:0000313" key="3">
    <source>
        <dbReference type="Proteomes" id="UP000615796"/>
    </source>
</evidence>
<accession>A0A9X0R762</accession>